<evidence type="ECO:0000313" key="1">
    <source>
        <dbReference type="EnsemblPlants" id="PGSC0003DMT400078851"/>
    </source>
</evidence>
<keyword evidence="2" id="KW-1185">Reference proteome</keyword>
<protein>
    <submittedName>
        <fullName evidence="1">F-box-containing protein 1</fullName>
    </submittedName>
</protein>
<dbReference type="Gramene" id="PGSC0003DMT400078851">
    <property type="protein sequence ID" value="PGSC0003DMT400078851"/>
    <property type="gene ID" value="PGSC0003DMG400030688"/>
</dbReference>
<proteinExistence type="predicted"/>
<reference evidence="2" key="1">
    <citation type="journal article" date="2011" name="Nature">
        <title>Genome sequence and analysis of the tuber crop potato.</title>
        <authorList>
            <consortium name="The Potato Genome Sequencing Consortium"/>
        </authorList>
    </citation>
    <scope>NUCLEOTIDE SEQUENCE [LARGE SCALE GENOMIC DNA]</scope>
    <source>
        <strain evidence="2">cv. DM1-3 516 R44</strain>
    </source>
</reference>
<accession>M1D0U6</accession>
<dbReference type="HOGENOM" id="CLU_3054180_0_0_1"/>
<organism evidence="1 2">
    <name type="scientific">Solanum tuberosum</name>
    <name type="common">Potato</name>
    <dbReference type="NCBI Taxonomy" id="4113"/>
    <lineage>
        <taxon>Eukaryota</taxon>
        <taxon>Viridiplantae</taxon>
        <taxon>Streptophyta</taxon>
        <taxon>Embryophyta</taxon>
        <taxon>Tracheophyta</taxon>
        <taxon>Spermatophyta</taxon>
        <taxon>Magnoliopsida</taxon>
        <taxon>eudicotyledons</taxon>
        <taxon>Gunneridae</taxon>
        <taxon>Pentapetalae</taxon>
        <taxon>asterids</taxon>
        <taxon>lamiids</taxon>
        <taxon>Solanales</taxon>
        <taxon>Solanaceae</taxon>
        <taxon>Solanoideae</taxon>
        <taxon>Solaneae</taxon>
        <taxon>Solanum</taxon>
    </lineage>
</organism>
<dbReference type="EnsemblPlants" id="PGSC0003DMT400078851">
    <property type="protein sequence ID" value="PGSC0003DMT400078851"/>
    <property type="gene ID" value="PGSC0003DMG400030688"/>
</dbReference>
<gene>
    <name evidence="1" type="primary">LOC102583019</name>
</gene>
<name>M1D0U6_SOLTU</name>
<reference evidence="1" key="2">
    <citation type="submission" date="2015-06" db="UniProtKB">
        <authorList>
            <consortium name="EnsemblPlants"/>
        </authorList>
    </citation>
    <scope>IDENTIFICATION</scope>
    <source>
        <strain evidence="1">DM1-3 516 R44</strain>
    </source>
</reference>
<dbReference type="OrthoDB" id="120976at2759"/>
<dbReference type="Proteomes" id="UP000011115">
    <property type="component" value="Unassembled WGS sequence"/>
</dbReference>
<dbReference type="AlphaFoldDB" id="M1D0U6"/>
<evidence type="ECO:0000313" key="2">
    <source>
        <dbReference type="Proteomes" id="UP000011115"/>
    </source>
</evidence>
<sequence length="54" mass="5977">MHPPDQKESSFLSFTDLCFPSFSGLSNLKALELSDTEVGRNGILQLSGWTIYPT</sequence>
<dbReference type="ExpressionAtlas" id="M1D0U6">
    <property type="expression patterns" value="baseline"/>
</dbReference>